<keyword evidence="1" id="KW-0732">Signal</keyword>
<organism evidence="2 3">
    <name type="scientific">Echinimonas agarilytica</name>
    <dbReference type="NCBI Taxonomy" id="1215918"/>
    <lineage>
        <taxon>Bacteria</taxon>
        <taxon>Pseudomonadati</taxon>
        <taxon>Pseudomonadota</taxon>
        <taxon>Gammaproteobacteria</taxon>
        <taxon>Alteromonadales</taxon>
        <taxon>Echinimonadaceae</taxon>
        <taxon>Echinimonas</taxon>
    </lineage>
</organism>
<protein>
    <recommendedName>
        <fullName evidence="4">Diguanylate cyclase</fullName>
    </recommendedName>
</protein>
<feature type="signal peptide" evidence="1">
    <location>
        <begin position="1"/>
        <end position="23"/>
    </location>
</feature>
<gene>
    <name evidence="2" type="ORF">NAF29_07855</name>
</gene>
<dbReference type="Proteomes" id="UP001165393">
    <property type="component" value="Unassembled WGS sequence"/>
</dbReference>
<evidence type="ECO:0000313" key="2">
    <source>
        <dbReference type="EMBL" id="MCM2679581.1"/>
    </source>
</evidence>
<accession>A0AA41W6C9</accession>
<proteinExistence type="predicted"/>
<name>A0AA41W6C9_9GAMM</name>
<dbReference type="Gene3D" id="3.40.190.10">
    <property type="entry name" value="Periplasmic binding protein-like II"/>
    <property type="match status" value="2"/>
</dbReference>
<keyword evidence="3" id="KW-1185">Reference proteome</keyword>
<dbReference type="RefSeq" id="WP_251261029.1">
    <property type="nucleotide sequence ID" value="NZ_JAMQGP010000003.1"/>
</dbReference>
<evidence type="ECO:0000256" key="1">
    <source>
        <dbReference type="SAM" id="SignalP"/>
    </source>
</evidence>
<dbReference type="EMBL" id="JAMQGP010000003">
    <property type="protein sequence ID" value="MCM2679581.1"/>
    <property type="molecule type" value="Genomic_DNA"/>
</dbReference>
<reference evidence="2 3" key="1">
    <citation type="journal article" date="2013" name="Antonie Van Leeuwenhoek">
        <title>Echinimonas agarilytica gen. nov., sp. nov., a new gammaproteobacterium isolated from the sea urchin Strongylocentrotus intermedius.</title>
        <authorList>
            <person name="Nedashkovskaya O.I."/>
            <person name="Stenkova A.M."/>
            <person name="Zhukova N.V."/>
            <person name="Van Trappen S."/>
            <person name="Lee J.S."/>
            <person name="Kim S.B."/>
        </authorList>
    </citation>
    <scope>NUCLEOTIDE SEQUENCE [LARGE SCALE GENOMIC DNA]</scope>
    <source>
        <strain evidence="2 3">KMM 6351</strain>
    </source>
</reference>
<comment type="caution">
    <text evidence="2">The sequence shown here is derived from an EMBL/GenBank/DDBJ whole genome shotgun (WGS) entry which is preliminary data.</text>
</comment>
<evidence type="ECO:0008006" key="4">
    <source>
        <dbReference type="Google" id="ProtNLM"/>
    </source>
</evidence>
<evidence type="ECO:0000313" key="3">
    <source>
        <dbReference type="Proteomes" id="UP001165393"/>
    </source>
</evidence>
<sequence>MNLKMVTGLMIAASVVFSPLVMAQISTPQITGPRDELVVEIMELAFAKSNFNTTISHRKKAENSARLVEEVKGGNLSVMWAGATQQMQQDLQAIKIPLFKGLLGHRIFIIEDSQHAEFSTISDFTDLKNYKAGLGRFWGDTEILENAGIDVVKPVKAESLFYMVDGRRFDYLPLAVHEVWEVVDSYPQLNISVDSNVLLIYPMAMYLYVEKGNDALYQALNDGLEAAISDGSFDEMFYNSELISKSFDLAKIQQRKVIHIPNPMLPADVPLDRQELWINTDL</sequence>
<dbReference type="AlphaFoldDB" id="A0AA41W6C9"/>
<dbReference type="SUPFAM" id="SSF53850">
    <property type="entry name" value="Periplasmic binding protein-like II"/>
    <property type="match status" value="1"/>
</dbReference>
<feature type="chain" id="PRO_5041210587" description="Diguanylate cyclase" evidence="1">
    <location>
        <begin position="24"/>
        <end position="282"/>
    </location>
</feature>